<organism evidence="1 2">
    <name type="scientific">Desulfofundulus luciae</name>
    <dbReference type="NCBI Taxonomy" id="74702"/>
    <lineage>
        <taxon>Bacteria</taxon>
        <taxon>Bacillati</taxon>
        <taxon>Bacillota</taxon>
        <taxon>Clostridia</taxon>
        <taxon>Eubacteriales</taxon>
        <taxon>Peptococcaceae</taxon>
        <taxon>Desulfofundulus</taxon>
    </lineage>
</organism>
<evidence type="ECO:0000313" key="1">
    <source>
        <dbReference type="EMBL" id="MDQ0286774.1"/>
    </source>
</evidence>
<keyword evidence="2" id="KW-1185">Reference proteome</keyword>
<name>A0ABU0B231_9FIRM</name>
<evidence type="ECO:0000313" key="2">
    <source>
        <dbReference type="Proteomes" id="UP001225644"/>
    </source>
</evidence>
<dbReference type="Proteomes" id="UP001225644">
    <property type="component" value="Unassembled WGS sequence"/>
</dbReference>
<accession>A0ABU0B231</accession>
<dbReference type="EMBL" id="JAUSUX010000013">
    <property type="protein sequence ID" value="MDQ0286774.1"/>
    <property type="molecule type" value="Genomic_DNA"/>
</dbReference>
<dbReference type="RefSeq" id="WP_307402361.1">
    <property type="nucleotide sequence ID" value="NZ_JAUSUX010000013.1"/>
</dbReference>
<proteinExistence type="predicted"/>
<protein>
    <submittedName>
        <fullName evidence="1">Uncharacterized protein</fullName>
    </submittedName>
</protein>
<comment type="caution">
    <text evidence="1">The sequence shown here is derived from an EMBL/GenBank/DDBJ whole genome shotgun (WGS) entry which is preliminary data.</text>
</comment>
<gene>
    <name evidence="1" type="ORF">J2Z49_001891</name>
</gene>
<reference evidence="1 2" key="1">
    <citation type="submission" date="2023-07" db="EMBL/GenBank/DDBJ databases">
        <title>Genomic Encyclopedia of Type Strains, Phase IV (KMG-IV): sequencing the most valuable type-strain genomes for metagenomic binning, comparative biology and taxonomic classification.</title>
        <authorList>
            <person name="Goeker M."/>
        </authorList>
    </citation>
    <scope>NUCLEOTIDE SEQUENCE [LARGE SCALE GENOMIC DNA]</scope>
    <source>
        <strain evidence="1 2">DSM 12396</strain>
    </source>
</reference>
<sequence>MNIFLNELSFCGQASNKYQGAKLMSDMLKVLKILQTISNEPIATSNILWKREIGPQYSVRDYIYDRNIDQAVRNYFQIITTKGPYIEYLFGQSFNEHKCYLQNENILDVSWTSVAAAFFFDGILASLKGAPQFASEIINVFCCLKGDERQEADIINLCNPDQADSFVRNFLRQNLNSWENLWHSRDALFPEITFCEEVKSQLQSSNYSPLVLRNIIRHLECMNKYMKSIRSGEIKAPNYTQMGIEASQESEITLKHYGHLRTFKCPDGKKRVFSWHSKIKGKVNLRIYFYPPDKENEHFLIGYIGRHLPIWTEK</sequence>